<dbReference type="GO" id="GO:0005975">
    <property type="term" value="P:carbohydrate metabolic process"/>
    <property type="evidence" value="ECO:0007669"/>
    <property type="project" value="UniProtKB-ARBA"/>
</dbReference>
<evidence type="ECO:0000313" key="2">
    <source>
        <dbReference type="EMBL" id="WEK18729.1"/>
    </source>
</evidence>
<keyword evidence="1" id="KW-0812">Transmembrane</keyword>
<dbReference type="Pfam" id="PF13385">
    <property type="entry name" value="Laminin_G_3"/>
    <property type="match status" value="1"/>
</dbReference>
<gene>
    <name evidence="2" type="ORF">P0Y49_18285</name>
</gene>
<name>A0AAJ5W662_9SPHI</name>
<proteinExistence type="predicted"/>
<keyword evidence="1" id="KW-0472">Membrane</keyword>
<evidence type="ECO:0000256" key="1">
    <source>
        <dbReference type="SAM" id="Phobius"/>
    </source>
</evidence>
<dbReference type="PROSITE" id="PS51257">
    <property type="entry name" value="PROKAR_LIPOPROTEIN"/>
    <property type="match status" value="1"/>
</dbReference>
<sequence length="308" mass="33715">MKFSKPYYIYCIPCLAMFAILFSACKKDGNPNNLPDADPGKYAGTIDGYKTSDEVAPDNLVAYWDFDGTKNEKISGTAPSTTAGDSFVDAGVRGKALNLTAGYLYYPVQLPKLKTDVFQNFTISTWVQILNNGSKKTMIFQLARPGIFNGSLNFILNTQSFPATNTDELKINPTFTAISGGMQDNVNTLRDAPGVPTYFPYLTPKIGADKWTHLLLTYESTTGMFNIWANGIKVGAFPSRGVGTNLFKSYEPSEIIIGGNYNVIPGKSVNTDVSFAPMTGRIDELKIWNISLTDAHIKAIYNLGLAKK</sequence>
<accession>A0AAJ5W662</accession>
<feature type="transmembrane region" description="Helical" evidence="1">
    <location>
        <begin position="7"/>
        <end position="24"/>
    </location>
</feature>
<dbReference type="Gene3D" id="2.60.120.200">
    <property type="match status" value="1"/>
</dbReference>
<keyword evidence="1" id="KW-1133">Transmembrane helix</keyword>
<evidence type="ECO:0000313" key="3">
    <source>
        <dbReference type="Proteomes" id="UP001214530"/>
    </source>
</evidence>
<dbReference type="Proteomes" id="UP001214530">
    <property type="component" value="Chromosome"/>
</dbReference>
<organism evidence="2 3">
    <name type="scientific">Candidatus Pedobacter colombiensis</name>
    <dbReference type="NCBI Taxonomy" id="3121371"/>
    <lineage>
        <taxon>Bacteria</taxon>
        <taxon>Pseudomonadati</taxon>
        <taxon>Bacteroidota</taxon>
        <taxon>Sphingobacteriia</taxon>
        <taxon>Sphingobacteriales</taxon>
        <taxon>Sphingobacteriaceae</taxon>
        <taxon>Pedobacter</taxon>
    </lineage>
</organism>
<dbReference type="GO" id="GO:0004553">
    <property type="term" value="F:hydrolase activity, hydrolyzing O-glycosyl compounds"/>
    <property type="evidence" value="ECO:0007669"/>
    <property type="project" value="UniProtKB-ARBA"/>
</dbReference>
<protein>
    <submittedName>
        <fullName evidence="2">LamG domain-containing protein</fullName>
    </submittedName>
</protein>
<dbReference type="AlphaFoldDB" id="A0AAJ5W662"/>
<dbReference type="SUPFAM" id="SSF49899">
    <property type="entry name" value="Concanavalin A-like lectins/glucanases"/>
    <property type="match status" value="1"/>
</dbReference>
<dbReference type="InterPro" id="IPR013320">
    <property type="entry name" value="ConA-like_dom_sf"/>
</dbReference>
<reference evidence="2" key="1">
    <citation type="submission" date="2023-03" db="EMBL/GenBank/DDBJ databases">
        <title>Andean soil-derived lignocellulolytic bacterial consortium as a source of novel taxa and putative plastic-active enzymes.</title>
        <authorList>
            <person name="Diaz-Garcia L."/>
            <person name="Chuvochina M."/>
            <person name="Feuerriegel G."/>
            <person name="Bunk B."/>
            <person name="Sproer C."/>
            <person name="Streit W.R."/>
            <person name="Rodriguez L.M."/>
            <person name="Overmann J."/>
            <person name="Jimenez D.J."/>
        </authorList>
    </citation>
    <scope>NUCLEOTIDE SEQUENCE</scope>
    <source>
        <strain evidence="2">MAG 3858</strain>
    </source>
</reference>
<dbReference type="EMBL" id="CP119313">
    <property type="protein sequence ID" value="WEK18729.1"/>
    <property type="molecule type" value="Genomic_DNA"/>
</dbReference>